<name>A0A139IDI9_9PEZI</name>
<dbReference type="Proteomes" id="UP000073492">
    <property type="component" value="Unassembled WGS sequence"/>
</dbReference>
<comment type="caution">
    <text evidence="2">The sequence shown here is derived from an EMBL/GenBank/DDBJ whole genome shotgun (WGS) entry which is preliminary data.</text>
</comment>
<feature type="compositionally biased region" description="Basic residues" evidence="1">
    <location>
        <begin position="1"/>
        <end position="12"/>
    </location>
</feature>
<accession>A0A139IDI9</accession>
<dbReference type="EMBL" id="LFZO01000143">
    <property type="protein sequence ID" value="KXT12675.1"/>
    <property type="molecule type" value="Genomic_DNA"/>
</dbReference>
<sequence length="61" mass="6698">MMRYRSRAHFPRPKVPGATDFRRPIPFVETLCSGRAGANKGTVVGPEHGYAAGPRDDIESL</sequence>
<evidence type="ECO:0000313" key="3">
    <source>
        <dbReference type="Proteomes" id="UP000073492"/>
    </source>
</evidence>
<protein>
    <submittedName>
        <fullName evidence="2">Uncharacterized protein</fullName>
    </submittedName>
</protein>
<feature type="region of interest" description="Disordered" evidence="1">
    <location>
        <begin position="36"/>
        <end position="61"/>
    </location>
</feature>
<keyword evidence="3" id="KW-1185">Reference proteome</keyword>
<evidence type="ECO:0000256" key="1">
    <source>
        <dbReference type="SAM" id="MobiDB-lite"/>
    </source>
</evidence>
<proteinExistence type="predicted"/>
<feature type="region of interest" description="Disordered" evidence="1">
    <location>
        <begin position="1"/>
        <end position="21"/>
    </location>
</feature>
<dbReference type="AlphaFoldDB" id="A0A139IDI9"/>
<gene>
    <name evidence="2" type="ORF">AC579_3274</name>
</gene>
<evidence type="ECO:0000313" key="2">
    <source>
        <dbReference type="EMBL" id="KXT12675.1"/>
    </source>
</evidence>
<reference evidence="2 3" key="1">
    <citation type="submission" date="2015-07" db="EMBL/GenBank/DDBJ databases">
        <title>Comparative genomics of the Sigatoka disease complex on banana suggests a link between parallel evolutionary changes in Pseudocercospora fijiensis and Pseudocercospora eumusae and increased virulence on the banana host.</title>
        <authorList>
            <person name="Chang T.-C."/>
            <person name="Salvucci A."/>
            <person name="Crous P.W."/>
            <person name="Stergiopoulos I."/>
        </authorList>
    </citation>
    <scope>NUCLEOTIDE SEQUENCE [LARGE SCALE GENOMIC DNA]</scope>
    <source>
        <strain evidence="2 3">CBS 116634</strain>
    </source>
</reference>
<organism evidence="2 3">
    <name type="scientific">Pseudocercospora musae</name>
    <dbReference type="NCBI Taxonomy" id="113226"/>
    <lineage>
        <taxon>Eukaryota</taxon>
        <taxon>Fungi</taxon>
        <taxon>Dikarya</taxon>
        <taxon>Ascomycota</taxon>
        <taxon>Pezizomycotina</taxon>
        <taxon>Dothideomycetes</taxon>
        <taxon>Dothideomycetidae</taxon>
        <taxon>Mycosphaerellales</taxon>
        <taxon>Mycosphaerellaceae</taxon>
        <taxon>Pseudocercospora</taxon>
    </lineage>
</organism>